<keyword evidence="1" id="KW-0812">Transmembrane</keyword>
<organism evidence="2 3">
    <name type="scientific">Saccharococcus caldoxylosilyticus</name>
    <dbReference type="NCBI Taxonomy" id="81408"/>
    <lineage>
        <taxon>Bacteria</taxon>
        <taxon>Bacillati</taxon>
        <taxon>Bacillota</taxon>
        <taxon>Bacilli</taxon>
        <taxon>Bacillales</taxon>
        <taxon>Anoxybacillaceae</taxon>
        <taxon>Saccharococcus</taxon>
    </lineage>
</organism>
<evidence type="ECO:0000256" key="1">
    <source>
        <dbReference type="SAM" id="Phobius"/>
    </source>
</evidence>
<dbReference type="PATRIC" id="fig|81408.3.peg.3652"/>
<reference evidence="2 3" key="1">
    <citation type="submission" date="2016-01" db="EMBL/GenBank/DDBJ databases">
        <title>Draft Genome Sequences of Seven Thermophilic Sporeformers Isolated from Foods.</title>
        <authorList>
            <person name="Berendsen E.M."/>
            <person name="Wells-Bennik M.H."/>
            <person name="Krawcyk A.O."/>
            <person name="De Jong A."/>
            <person name="Holsappel S."/>
            <person name="Eijlander R.T."/>
            <person name="Kuipers O.P."/>
        </authorList>
    </citation>
    <scope>NUCLEOTIDE SEQUENCE [LARGE SCALE GENOMIC DNA]</scope>
    <source>
        <strain evidence="2 3">B4119</strain>
    </source>
</reference>
<sequence>MGGFFCAFYALMARFAARSYKAKMSFISVFVVFLYLVFHLFFTIPV</sequence>
<comment type="caution">
    <text evidence="2">The sequence shown here is derived from an EMBL/GenBank/DDBJ whole genome shotgun (WGS) entry which is preliminary data.</text>
</comment>
<dbReference type="STRING" id="81408.B4119_1454"/>
<gene>
    <name evidence="2" type="ORF">B4119_1454</name>
</gene>
<accession>A0A150LR18</accession>
<protein>
    <submittedName>
        <fullName evidence="2">Uncharacterized protein</fullName>
    </submittedName>
</protein>
<keyword evidence="1" id="KW-0472">Membrane</keyword>
<keyword evidence="1" id="KW-1133">Transmembrane helix</keyword>
<proteinExistence type="predicted"/>
<dbReference type="EMBL" id="LQYS01000044">
    <property type="protein sequence ID" value="KYD14292.1"/>
    <property type="molecule type" value="Genomic_DNA"/>
</dbReference>
<evidence type="ECO:0000313" key="2">
    <source>
        <dbReference type="EMBL" id="KYD14292.1"/>
    </source>
</evidence>
<evidence type="ECO:0000313" key="3">
    <source>
        <dbReference type="Proteomes" id="UP000075455"/>
    </source>
</evidence>
<dbReference type="AlphaFoldDB" id="A0A150LR18"/>
<dbReference type="Proteomes" id="UP000075455">
    <property type="component" value="Unassembled WGS sequence"/>
</dbReference>
<feature type="transmembrane region" description="Helical" evidence="1">
    <location>
        <begin position="26"/>
        <end position="44"/>
    </location>
</feature>
<name>A0A150LR18_9BACL</name>